<dbReference type="AlphaFoldDB" id="A0A6M0H5Z0"/>
<dbReference type="EMBL" id="JAAGPU010000018">
    <property type="protein sequence ID" value="NEU05281.1"/>
    <property type="molecule type" value="Genomic_DNA"/>
</dbReference>
<evidence type="ECO:0000259" key="1">
    <source>
        <dbReference type="Pfam" id="PF24957"/>
    </source>
</evidence>
<comment type="caution">
    <text evidence="2">The sequence shown here is derived from an EMBL/GenBank/DDBJ whole genome shotgun (WGS) entry which is preliminary data.</text>
</comment>
<sequence>MNYINNLSIENKLKNNVFYEDKLLDMSKYELSNIKILKEMFKNEDRINLLITPDKEAIEALLLIVLAIKLYIKNLKDEDENILEVLRIGDIVIYQGKKTEYLGIYELDGEKKIKLKYKENKVNGIKMEGAINYIRISDYYKLSIYRGDSKKLSTMSNKKSNKRNGKYVLADMLDIKLQYLGNTIKEQMVIVYPSKNKLEELLKKIKIRIKNKKYLFTEIFPCKYYSSIDNSMDLKGNKLKLKEIFVFTSNLSIARDVIQENKEISNLLLLGQDTYVNEIGGSLDFLLKRKKLKKIYILNTFDKINQLHKLLESGFNVQLNAWTRAAFLKDINEIDLYQICLKNKKIDLFLNRKVENKLMNQYKDITENLLKLKIDLIEVLKEDFYCDNKEIFLRISYGLLKIFEKIIVPIKEYDDFITDNNLNNYTVDVLIEKLMDIVKENEFYEDNYRVLYNISQSIKNLYELMYYKNPKFNFLKSINLSYGDLIICNSSIEKAILKKYEYIKNKYIRVSTIKNYKDDNNFQKIIFTGVYDNKNLDQVYCFNSLNIVNLLYPSEVSKYNSKVNKFNKLFNLIEEKNSLGNSNDILKLQNIKIDYNEFIEKYTVQDDTIEKTETEIEKKLYFNEEEHGYKESLEYDLDIEDLLNIDLNNSLGKQFLEDDTGIVKKKINFKDKKYALLTTFYKSKCIDNTNNSIVKKDINALQIGDKLIFIYDTEDEITKLFYKIMCSDKFKSKYYKHYNNMKYWKDLLKKYIESYFCDYSLIALELSFYKINRTEQAIKAWIVNENIIGPTEKEVYNAIAKITNDKYLLEHWEEIYESCNLIRSLKTKLKDNFNSMVIQSVVNEKSEGEFENLVYDVLGDLKKYSEIEEIYDIEDILINIPINKTNCILEKRTVSEIFKINTL</sequence>
<reference evidence="2 3" key="1">
    <citation type="submission" date="2020-02" db="EMBL/GenBank/DDBJ databases">
        <title>Genome assembly of a novel Clostridium senegalense strain.</title>
        <authorList>
            <person name="Gupta T.B."/>
            <person name="Jauregui R."/>
            <person name="Maclean P."/>
            <person name="Nawarathana A."/>
            <person name="Brightwell G."/>
        </authorList>
    </citation>
    <scope>NUCLEOTIDE SEQUENCE [LARGE SCALE GENOMIC DNA]</scope>
    <source>
        <strain evidence="2 3">AGRFS4</strain>
    </source>
</reference>
<dbReference type="RefSeq" id="WP_199870135.1">
    <property type="nucleotide sequence ID" value="NZ_JAAGPU010000018.1"/>
</dbReference>
<gene>
    <name evidence="2" type="ORF">G3M99_10540</name>
</gene>
<organism evidence="2 3">
    <name type="scientific">Clostridium senegalense</name>
    <dbReference type="NCBI Taxonomy" id="1465809"/>
    <lineage>
        <taxon>Bacteria</taxon>
        <taxon>Bacillati</taxon>
        <taxon>Bacillota</taxon>
        <taxon>Clostridia</taxon>
        <taxon>Eubacteriales</taxon>
        <taxon>Clostridiaceae</taxon>
        <taxon>Clostridium</taxon>
    </lineage>
</organism>
<evidence type="ECO:0000313" key="3">
    <source>
        <dbReference type="Proteomes" id="UP000481872"/>
    </source>
</evidence>
<dbReference type="NCBIfam" id="NF038316">
    <property type="entry name" value="DrmE_fam"/>
    <property type="match status" value="1"/>
</dbReference>
<dbReference type="Proteomes" id="UP000481872">
    <property type="component" value="Unassembled WGS sequence"/>
</dbReference>
<proteinExistence type="predicted"/>
<evidence type="ECO:0000313" key="2">
    <source>
        <dbReference type="EMBL" id="NEU05281.1"/>
    </source>
</evidence>
<keyword evidence="3" id="KW-1185">Reference proteome</keyword>
<dbReference type="InterPro" id="IPR056666">
    <property type="entry name" value="DrmE_C"/>
</dbReference>
<dbReference type="Pfam" id="PF24957">
    <property type="entry name" value="DrmE_C"/>
    <property type="match status" value="1"/>
</dbReference>
<name>A0A6M0H5Z0_9CLOT</name>
<accession>A0A6M0H5Z0</accession>
<protein>
    <recommendedName>
        <fullName evidence="1">DISARM protein DrmE C-terminal domain-containing protein</fullName>
    </recommendedName>
</protein>
<dbReference type="InterPro" id="IPR049794">
    <property type="entry name" value="DrmE"/>
</dbReference>
<feature type="domain" description="DISARM protein DrmE C-terminal" evidence="1">
    <location>
        <begin position="664"/>
        <end position="839"/>
    </location>
</feature>